<dbReference type="InterPro" id="IPR036390">
    <property type="entry name" value="WH_DNA-bd_sf"/>
</dbReference>
<dbReference type="GO" id="GO:0003700">
    <property type="term" value="F:DNA-binding transcription factor activity"/>
    <property type="evidence" value="ECO:0007669"/>
    <property type="project" value="InterPro"/>
</dbReference>
<dbReference type="SUPFAM" id="SSF64288">
    <property type="entry name" value="Chorismate lyase-like"/>
    <property type="match status" value="1"/>
</dbReference>
<dbReference type="PROSITE" id="PS50949">
    <property type="entry name" value="HTH_GNTR"/>
    <property type="match status" value="1"/>
</dbReference>
<comment type="caution">
    <text evidence="5">The sequence shown here is derived from an EMBL/GenBank/DDBJ whole genome shotgun (WGS) entry which is preliminary data.</text>
</comment>
<proteinExistence type="predicted"/>
<dbReference type="PRINTS" id="PR00035">
    <property type="entry name" value="HTHGNTR"/>
</dbReference>
<keyword evidence="6" id="KW-1185">Reference proteome</keyword>
<feature type="domain" description="HTH gntR-type" evidence="4">
    <location>
        <begin position="4"/>
        <end position="72"/>
    </location>
</feature>
<dbReference type="CDD" id="cd07377">
    <property type="entry name" value="WHTH_GntR"/>
    <property type="match status" value="1"/>
</dbReference>
<dbReference type="Gene3D" id="3.40.1410.10">
    <property type="entry name" value="Chorismate lyase-like"/>
    <property type="match status" value="1"/>
</dbReference>
<keyword evidence="3" id="KW-0804">Transcription</keyword>
<dbReference type="InterPro" id="IPR000524">
    <property type="entry name" value="Tscrpt_reg_HTH_GntR"/>
</dbReference>
<dbReference type="RefSeq" id="WP_094364547.1">
    <property type="nucleotide sequence ID" value="NZ_NMVQ01000034.1"/>
</dbReference>
<dbReference type="SUPFAM" id="SSF46785">
    <property type="entry name" value="Winged helix' DNA-binding domain"/>
    <property type="match status" value="1"/>
</dbReference>
<dbReference type="Gene3D" id="1.10.10.10">
    <property type="entry name" value="Winged helix-like DNA-binding domain superfamily/Winged helix DNA-binding domain"/>
    <property type="match status" value="1"/>
</dbReference>
<dbReference type="InterPro" id="IPR011663">
    <property type="entry name" value="UTRA"/>
</dbReference>
<evidence type="ECO:0000256" key="3">
    <source>
        <dbReference type="ARBA" id="ARBA00023163"/>
    </source>
</evidence>
<evidence type="ECO:0000256" key="2">
    <source>
        <dbReference type="ARBA" id="ARBA00023125"/>
    </source>
</evidence>
<dbReference type="InterPro" id="IPR036388">
    <property type="entry name" value="WH-like_DNA-bd_sf"/>
</dbReference>
<evidence type="ECO:0000256" key="1">
    <source>
        <dbReference type="ARBA" id="ARBA00023015"/>
    </source>
</evidence>
<dbReference type="InterPro" id="IPR050679">
    <property type="entry name" value="Bact_HTH_transcr_reg"/>
</dbReference>
<dbReference type="GO" id="GO:0003677">
    <property type="term" value="F:DNA binding"/>
    <property type="evidence" value="ECO:0007669"/>
    <property type="project" value="UniProtKB-KW"/>
</dbReference>
<protein>
    <submittedName>
        <fullName evidence="5">Transcriptional regulator</fullName>
    </submittedName>
</protein>
<evidence type="ECO:0000313" key="6">
    <source>
        <dbReference type="Proteomes" id="UP000216311"/>
    </source>
</evidence>
<evidence type="ECO:0000259" key="4">
    <source>
        <dbReference type="PROSITE" id="PS50949"/>
    </source>
</evidence>
<accession>A0A255GUF4</accession>
<organism evidence="5 6">
    <name type="scientific">Enemella dayhoffiae</name>
    <dbReference type="NCBI Taxonomy" id="2016507"/>
    <lineage>
        <taxon>Bacteria</taxon>
        <taxon>Bacillati</taxon>
        <taxon>Actinomycetota</taxon>
        <taxon>Actinomycetes</taxon>
        <taxon>Propionibacteriales</taxon>
        <taxon>Propionibacteriaceae</taxon>
        <taxon>Enemella</taxon>
    </lineage>
</organism>
<dbReference type="PANTHER" id="PTHR44846:SF17">
    <property type="entry name" value="GNTR-FAMILY TRANSCRIPTIONAL REGULATOR"/>
    <property type="match status" value="1"/>
</dbReference>
<dbReference type="InterPro" id="IPR028978">
    <property type="entry name" value="Chorismate_lyase_/UTRA_dom_sf"/>
</dbReference>
<dbReference type="SMART" id="SM00345">
    <property type="entry name" value="HTH_GNTR"/>
    <property type="match status" value="1"/>
</dbReference>
<dbReference type="OrthoDB" id="8584262at2"/>
<dbReference type="Proteomes" id="UP000216311">
    <property type="component" value="Unassembled WGS sequence"/>
</dbReference>
<dbReference type="PANTHER" id="PTHR44846">
    <property type="entry name" value="MANNOSYL-D-GLYCERATE TRANSPORT/METABOLISM SYSTEM REPRESSOR MNGR-RELATED"/>
    <property type="match status" value="1"/>
</dbReference>
<name>A0A255GUF4_9ACTN</name>
<dbReference type="GO" id="GO:0045892">
    <property type="term" value="P:negative regulation of DNA-templated transcription"/>
    <property type="evidence" value="ECO:0007669"/>
    <property type="project" value="TreeGrafter"/>
</dbReference>
<dbReference type="Pfam" id="PF00392">
    <property type="entry name" value="GntR"/>
    <property type="match status" value="1"/>
</dbReference>
<gene>
    <name evidence="5" type="ORF">CGZ93_12750</name>
</gene>
<dbReference type="SMART" id="SM00866">
    <property type="entry name" value="UTRA"/>
    <property type="match status" value="1"/>
</dbReference>
<sequence length="230" mass="24615">MSGQPKYRVIADALRAEIESGALAPGDALPSQRELAERHRVTVMTVRQALARLAEAGLVVSEHGRGTFVTPRSVELSLGPLTSLADQAAATGRTLTTTVIDHSPTAEGHRIVRLRRLDGQPFALQTSLLAPGVEIAVERLGDESLYAALADAGRAVTDATETVRAVVLDREDADLLGRAPHSPALLSVRESRTTDGRVVLTDRALIPGAVITVERARLHPHPEPHHQEES</sequence>
<keyword evidence="1" id="KW-0805">Transcription regulation</keyword>
<evidence type="ECO:0000313" key="5">
    <source>
        <dbReference type="EMBL" id="OYO19251.1"/>
    </source>
</evidence>
<dbReference type="Pfam" id="PF07702">
    <property type="entry name" value="UTRA"/>
    <property type="match status" value="1"/>
</dbReference>
<dbReference type="EMBL" id="NMVQ01000034">
    <property type="protein sequence ID" value="OYO19251.1"/>
    <property type="molecule type" value="Genomic_DNA"/>
</dbReference>
<reference evidence="5 6" key="1">
    <citation type="submission" date="2017-07" db="EMBL/GenBank/DDBJ databases">
        <title>Draft whole genome sequences of clinical Proprionibacteriaceae strains.</title>
        <authorList>
            <person name="Bernier A.-M."/>
            <person name="Bernard K."/>
            <person name="Domingo M.-C."/>
        </authorList>
    </citation>
    <scope>NUCLEOTIDE SEQUENCE [LARGE SCALE GENOMIC DNA]</scope>
    <source>
        <strain evidence="5 6">NML 130396</strain>
    </source>
</reference>
<keyword evidence="2" id="KW-0238">DNA-binding</keyword>
<dbReference type="AlphaFoldDB" id="A0A255GUF4"/>